<feature type="domain" description="Phage tail collar" evidence="1">
    <location>
        <begin position="6"/>
        <end position="62"/>
    </location>
</feature>
<dbReference type="EMBL" id="SUPK01000003">
    <property type="protein sequence ID" value="TJY42786.1"/>
    <property type="molecule type" value="Genomic_DNA"/>
</dbReference>
<organism evidence="2 3">
    <name type="scientific">Cohnella pontilimi</name>
    <dbReference type="NCBI Taxonomy" id="2564100"/>
    <lineage>
        <taxon>Bacteria</taxon>
        <taxon>Bacillati</taxon>
        <taxon>Bacillota</taxon>
        <taxon>Bacilli</taxon>
        <taxon>Bacillales</taxon>
        <taxon>Paenibacillaceae</taxon>
        <taxon>Cohnella</taxon>
    </lineage>
</organism>
<dbReference type="OrthoDB" id="9810174at2"/>
<sequence length="170" mass="17817">MDQYVGEIRMFGGNFAPDGWLFCNGQQLNISQYEVLFTVIGTTYGGDGVNTFALPDLRGRIPMNRGTGSSGTPYSLGQMGGTENVTLTPNQIAQHTHAVMVSPGNGEAASPANAVWAGSTVNQYSTGTPNANMAGQTVSFTGGNGPHDNMMPYLAVSFIIATNGLFPTQS</sequence>
<dbReference type="Proteomes" id="UP000309673">
    <property type="component" value="Unassembled WGS sequence"/>
</dbReference>
<proteinExistence type="predicted"/>
<gene>
    <name evidence="2" type="ORF">E5161_08060</name>
</gene>
<dbReference type="RefSeq" id="WP_136777205.1">
    <property type="nucleotide sequence ID" value="NZ_SUPK01000003.1"/>
</dbReference>
<accession>A0A4U0FD02</accession>
<name>A0A4U0FD02_9BACL</name>
<reference evidence="2 3" key="1">
    <citation type="submission" date="2019-04" db="EMBL/GenBank/DDBJ databases">
        <title>Cohnella sp. nov., isolated from soil.</title>
        <authorList>
            <person name="Kim W."/>
        </authorList>
    </citation>
    <scope>NUCLEOTIDE SEQUENCE [LARGE SCALE GENOMIC DNA]</scope>
    <source>
        <strain evidence="2 3">CAU 1483</strain>
    </source>
</reference>
<dbReference type="Gene3D" id="3.90.1340.10">
    <property type="entry name" value="Phage tail collar domain"/>
    <property type="match status" value="1"/>
</dbReference>
<dbReference type="InterPro" id="IPR037053">
    <property type="entry name" value="Phage_tail_collar_dom_sf"/>
</dbReference>
<dbReference type="AlphaFoldDB" id="A0A4U0FD02"/>
<evidence type="ECO:0000313" key="2">
    <source>
        <dbReference type="EMBL" id="TJY42786.1"/>
    </source>
</evidence>
<keyword evidence="3" id="KW-1185">Reference proteome</keyword>
<comment type="caution">
    <text evidence="2">The sequence shown here is derived from an EMBL/GenBank/DDBJ whole genome shotgun (WGS) entry which is preliminary data.</text>
</comment>
<evidence type="ECO:0000313" key="3">
    <source>
        <dbReference type="Proteomes" id="UP000309673"/>
    </source>
</evidence>
<dbReference type="Pfam" id="PF07484">
    <property type="entry name" value="Collar"/>
    <property type="match status" value="1"/>
</dbReference>
<dbReference type="SUPFAM" id="SSF88874">
    <property type="entry name" value="Receptor-binding domain of short tail fibre protein gp12"/>
    <property type="match status" value="1"/>
</dbReference>
<dbReference type="InterPro" id="IPR011083">
    <property type="entry name" value="Phage_tail_collar_dom"/>
</dbReference>
<evidence type="ECO:0000259" key="1">
    <source>
        <dbReference type="Pfam" id="PF07484"/>
    </source>
</evidence>
<protein>
    <submittedName>
        <fullName evidence="2">Phage tail protein</fullName>
    </submittedName>
</protein>